<reference evidence="2 3" key="1">
    <citation type="submission" date="2020-04" db="EMBL/GenBank/DDBJ databases">
        <title>MicrobeNet Type strains.</title>
        <authorList>
            <person name="Nicholson A.C."/>
        </authorList>
    </citation>
    <scope>NUCLEOTIDE SEQUENCE [LARGE SCALE GENOMIC DNA]</scope>
    <source>
        <strain evidence="2 3">ATCC BAA-788</strain>
    </source>
</reference>
<dbReference type="GO" id="GO:0005524">
    <property type="term" value="F:ATP binding"/>
    <property type="evidence" value="ECO:0007669"/>
    <property type="project" value="UniProtKB-KW"/>
</dbReference>
<dbReference type="Pfam" id="PF13581">
    <property type="entry name" value="HATPase_c_2"/>
    <property type="match status" value="1"/>
</dbReference>
<dbReference type="EMBL" id="JAAXOX010000001">
    <property type="protein sequence ID" value="NKY21513.1"/>
    <property type="molecule type" value="Genomic_DNA"/>
</dbReference>
<evidence type="ECO:0000259" key="1">
    <source>
        <dbReference type="Pfam" id="PF13581"/>
    </source>
</evidence>
<gene>
    <name evidence="2" type="ORF">HGA03_02410</name>
</gene>
<proteinExistence type="predicted"/>
<feature type="domain" description="Histidine kinase/HSP90-like ATPase" evidence="1">
    <location>
        <begin position="15"/>
        <end position="131"/>
    </location>
</feature>
<organism evidence="2 3">
    <name type="scientific">Cellulomonas denverensis</name>
    <dbReference type="NCBI Taxonomy" id="264297"/>
    <lineage>
        <taxon>Bacteria</taxon>
        <taxon>Bacillati</taxon>
        <taxon>Actinomycetota</taxon>
        <taxon>Actinomycetes</taxon>
        <taxon>Micrococcales</taxon>
        <taxon>Cellulomonadaceae</taxon>
        <taxon>Cellulomonas</taxon>
    </lineage>
</organism>
<accession>A0A7X6KSU1</accession>
<name>A0A7X6KSU1_9CELL</name>
<protein>
    <submittedName>
        <fullName evidence="2">ATP-binding protein</fullName>
    </submittedName>
</protein>
<keyword evidence="3" id="KW-1185">Reference proteome</keyword>
<evidence type="ECO:0000313" key="2">
    <source>
        <dbReference type="EMBL" id="NKY21513.1"/>
    </source>
</evidence>
<dbReference type="InterPro" id="IPR003594">
    <property type="entry name" value="HATPase_dom"/>
</dbReference>
<dbReference type="InterPro" id="IPR036890">
    <property type="entry name" value="HATPase_C_sf"/>
</dbReference>
<dbReference type="Proteomes" id="UP000581206">
    <property type="component" value="Unassembled WGS sequence"/>
</dbReference>
<evidence type="ECO:0000313" key="3">
    <source>
        <dbReference type="Proteomes" id="UP000581206"/>
    </source>
</evidence>
<dbReference type="CDD" id="cd16936">
    <property type="entry name" value="HATPase_RsbW-like"/>
    <property type="match status" value="1"/>
</dbReference>
<sequence length="140" mass="15111">MTAPEGTELRVDGPADLGWLDEIHTAFARLWGRAPGVAALDRTRFETAVIEVATNIARHGRTADGSPVHAGLLMRVLPDALEAEFADTGVPARVDLDPAPVDDLALGGRGIALVQRAVDTLSLSYRDGHNIWWLVRRRVG</sequence>
<comment type="caution">
    <text evidence="2">The sequence shown here is derived from an EMBL/GenBank/DDBJ whole genome shotgun (WGS) entry which is preliminary data.</text>
</comment>
<keyword evidence="2" id="KW-0067">ATP-binding</keyword>
<dbReference type="Gene3D" id="3.30.565.10">
    <property type="entry name" value="Histidine kinase-like ATPase, C-terminal domain"/>
    <property type="match status" value="1"/>
</dbReference>
<dbReference type="RefSeq" id="WP_168628591.1">
    <property type="nucleotide sequence ID" value="NZ_BONL01000029.1"/>
</dbReference>
<keyword evidence="2" id="KW-0547">Nucleotide-binding</keyword>
<dbReference type="AlphaFoldDB" id="A0A7X6KSU1"/>